<evidence type="ECO:0000313" key="9">
    <source>
        <dbReference type="EMBL" id="WXB97838.1"/>
    </source>
</evidence>
<dbReference type="Gene3D" id="1.20.1080.10">
    <property type="entry name" value="Glycerol uptake facilitator protein"/>
    <property type="match status" value="1"/>
</dbReference>
<evidence type="ECO:0000256" key="3">
    <source>
        <dbReference type="ARBA" id="ARBA00022448"/>
    </source>
</evidence>
<dbReference type="PRINTS" id="PR00783">
    <property type="entry name" value="MINTRINSICP"/>
</dbReference>
<accession>A0ABZ2NJA4</accession>
<dbReference type="SUPFAM" id="SSF81338">
    <property type="entry name" value="Aquaporin-like"/>
    <property type="match status" value="1"/>
</dbReference>
<evidence type="ECO:0000256" key="4">
    <source>
        <dbReference type="ARBA" id="ARBA00022692"/>
    </source>
</evidence>
<evidence type="ECO:0000313" key="10">
    <source>
        <dbReference type="Proteomes" id="UP001377337"/>
    </source>
</evidence>
<dbReference type="PROSITE" id="PS00221">
    <property type="entry name" value="MIP"/>
    <property type="match status" value="1"/>
</dbReference>
<dbReference type="InterPro" id="IPR023271">
    <property type="entry name" value="Aquaporin-like"/>
</dbReference>
<feature type="transmembrane region" description="Helical" evidence="8">
    <location>
        <begin position="82"/>
        <end position="105"/>
    </location>
</feature>
<reference evidence="9 10" key="1">
    <citation type="submission" date="2024-02" db="EMBL/GenBank/DDBJ databases">
        <title>Seven novel Bacillus-like species.</title>
        <authorList>
            <person name="Liu G."/>
        </authorList>
    </citation>
    <scope>NUCLEOTIDE SEQUENCE [LARGE SCALE GENOMIC DNA]</scope>
    <source>
        <strain evidence="9 10">FJAT-52054</strain>
    </source>
</reference>
<evidence type="ECO:0000256" key="1">
    <source>
        <dbReference type="ARBA" id="ARBA00004141"/>
    </source>
</evidence>
<evidence type="ECO:0000256" key="5">
    <source>
        <dbReference type="ARBA" id="ARBA00022989"/>
    </source>
</evidence>
<dbReference type="InterPro" id="IPR000425">
    <property type="entry name" value="MIP"/>
</dbReference>
<keyword evidence="10" id="KW-1185">Reference proteome</keyword>
<feature type="transmembrane region" description="Helical" evidence="8">
    <location>
        <begin position="240"/>
        <end position="259"/>
    </location>
</feature>
<evidence type="ECO:0000256" key="8">
    <source>
        <dbReference type="SAM" id="Phobius"/>
    </source>
</evidence>
<dbReference type="NCBIfam" id="TIGR00861">
    <property type="entry name" value="MIP"/>
    <property type="match status" value="1"/>
</dbReference>
<sequence>MSAFLGELIGTMILIVFGAGVCAGVNLKGSFAENSGWIVITMGWGLGVAMAAYAVGGISGAHLNPALTIGLALTGDFAWNLVPSYILAQMIGAFIGASLIYFHYLPHWQETKDPGTKLGVFSTGPAIPNVFANFISEALGTFILVLGILSIGANKFTDGLNPLVVGFLIVAIGLSLGGTTGYAINPARDLGPRIAHFVLPIPGKGDSNWRYAWVPVIGPLAGGAFGAVFYNFAFKGIMNSSFWIVTVILAGLLAITYAMTKRGKSTVRQTA</sequence>
<comment type="subcellular location">
    <subcellularLocation>
        <location evidence="1">Membrane</location>
        <topology evidence="1">Multi-pass membrane protein</topology>
    </subcellularLocation>
</comment>
<organism evidence="9 10">
    <name type="scientific">Metabacillus sediminis</name>
    <dbReference type="NCBI Taxonomy" id="3117746"/>
    <lineage>
        <taxon>Bacteria</taxon>
        <taxon>Bacillati</taxon>
        <taxon>Bacillota</taxon>
        <taxon>Bacilli</taxon>
        <taxon>Bacillales</taxon>
        <taxon>Bacillaceae</taxon>
        <taxon>Metabacillus</taxon>
    </lineage>
</organism>
<feature type="transmembrane region" description="Helical" evidence="8">
    <location>
        <begin position="211"/>
        <end position="234"/>
    </location>
</feature>
<keyword evidence="6 8" id="KW-0472">Membrane</keyword>
<keyword evidence="5 8" id="KW-1133">Transmembrane helix</keyword>
<keyword evidence="4 7" id="KW-0812">Transmembrane</keyword>
<dbReference type="InterPro" id="IPR050363">
    <property type="entry name" value="MIP/Aquaporin"/>
</dbReference>
<feature type="transmembrane region" description="Helical" evidence="8">
    <location>
        <begin position="37"/>
        <end position="62"/>
    </location>
</feature>
<dbReference type="Pfam" id="PF00230">
    <property type="entry name" value="MIP"/>
    <property type="match status" value="1"/>
</dbReference>
<feature type="transmembrane region" description="Helical" evidence="8">
    <location>
        <begin position="163"/>
        <end position="184"/>
    </location>
</feature>
<dbReference type="PANTHER" id="PTHR43829:SF9">
    <property type="entry name" value="AQUAPORIN-9"/>
    <property type="match status" value="1"/>
</dbReference>
<name>A0ABZ2NJA4_9BACI</name>
<keyword evidence="3 7" id="KW-0813">Transport</keyword>
<evidence type="ECO:0000256" key="2">
    <source>
        <dbReference type="ARBA" id="ARBA00006175"/>
    </source>
</evidence>
<dbReference type="PANTHER" id="PTHR43829">
    <property type="entry name" value="AQUAPORIN OR AQUAGLYCEROPORIN RELATED"/>
    <property type="match status" value="1"/>
</dbReference>
<feature type="transmembrane region" description="Helical" evidence="8">
    <location>
        <begin position="6"/>
        <end position="25"/>
    </location>
</feature>
<evidence type="ECO:0000256" key="6">
    <source>
        <dbReference type="ARBA" id="ARBA00023136"/>
    </source>
</evidence>
<dbReference type="InterPro" id="IPR022357">
    <property type="entry name" value="MIP_CS"/>
</dbReference>
<dbReference type="RefSeq" id="WP_035404921.1">
    <property type="nucleotide sequence ID" value="NZ_CP147407.1"/>
</dbReference>
<protein>
    <submittedName>
        <fullName evidence="9">MIP/aquaporin family protein</fullName>
    </submittedName>
</protein>
<proteinExistence type="inferred from homology"/>
<dbReference type="EMBL" id="CP147407">
    <property type="protein sequence ID" value="WXB97838.1"/>
    <property type="molecule type" value="Genomic_DNA"/>
</dbReference>
<gene>
    <name evidence="9" type="ORF">WCV65_05000</name>
</gene>
<comment type="similarity">
    <text evidence="2 7">Belongs to the MIP/aquaporin (TC 1.A.8) family.</text>
</comment>
<dbReference type="Proteomes" id="UP001377337">
    <property type="component" value="Chromosome"/>
</dbReference>
<feature type="transmembrane region" description="Helical" evidence="8">
    <location>
        <begin position="126"/>
        <end position="151"/>
    </location>
</feature>
<evidence type="ECO:0000256" key="7">
    <source>
        <dbReference type="RuleBase" id="RU000477"/>
    </source>
</evidence>